<dbReference type="InterPro" id="IPR032805">
    <property type="entry name" value="Wax_synthase_dom"/>
</dbReference>
<keyword evidence="4 8" id="KW-0812">Transmembrane</keyword>
<feature type="transmembrane region" description="Helical" evidence="8">
    <location>
        <begin position="284"/>
        <end position="307"/>
    </location>
</feature>
<keyword evidence="5 8" id="KW-1133">Transmembrane helix</keyword>
<sequence length="519" mass="58702">MDPAVMAQREAYRAPFARRLASGQACPFVIPYTIVASFAIPALWLALPHANRPWLYRSRWLVFALVLLFNCYLLPRSSSHNFGLAYATGLTLAWGISTCFDLLILRTPQLDEARILRHHPTPGQTPPPVNPQASASPQLRRRHGKLGPAATKLPPDTESYIWEPYPRHASFLYRLNWVLDLMISLRGAGWNTAISSIPRPKTPSHIAHGDAVDMTAMPCVSRSGYRCFMTERPFVRTSLAKILVCYFIIDFISACCSFDPYFIYGPDYAHDAPPYLSGAPPWLLLVYRELATITIVVATLEITYSFYSLSAYFLLKKCFPARAVLWHFPSIFGSLSQVLDRGMAGLWGAWWHQILRQGFTAPVTYLFKHRYLDKRSKLSGVVAVLVSFTLSGSLHALGSLTSLPDTKPWRPFSYFLLQAVGVLVQQVFSEALRRVLPNIPRTLARTTNLLFVVAWMCCTSFLFIDDIASSGVWLAEAVPVSPSRLLGIVPSTGPWWRWTVYEFPRWHWGKHWWQSGFAL</sequence>
<evidence type="ECO:0000313" key="11">
    <source>
        <dbReference type="Proteomes" id="UP000224854"/>
    </source>
</evidence>
<comment type="similarity">
    <text evidence="2">Belongs to the wax synthase family.</text>
</comment>
<feature type="transmembrane region" description="Helical" evidence="8">
    <location>
        <begin position="449"/>
        <end position="475"/>
    </location>
</feature>
<organism evidence="10 11">
    <name type="scientific">Ophiocordyceps australis</name>
    <dbReference type="NCBI Taxonomy" id="1399860"/>
    <lineage>
        <taxon>Eukaryota</taxon>
        <taxon>Fungi</taxon>
        <taxon>Dikarya</taxon>
        <taxon>Ascomycota</taxon>
        <taxon>Pezizomycotina</taxon>
        <taxon>Sordariomycetes</taxon>
        <taxon>Hypocreomycetidae</taxon>
        <taxon>Hypocreales</taxon>
        <taxon>Ophiocordycipitaceae</taxon>
        <taxon>Ophiocordyceps</taxon>
    </lineage>
</organism>
<proteinExistence type="inferred from homology"/>
<feature type="transmembrane region" description="Helical" evidence="8">
    <location>
        <begin position="242"/>
        <end position="264"/>
    </location>
</feature>
<evidence type="ECO:0000256" key="2">
    <source>
        <dbReference type="ARBA" id="ARBA00007282"/>
    </source>
</evidence>
<evidence type="ECO:0000256" key="1">
    <source>
        <dbReference type="ARBA" id="ARBA00004141"/>
    </source>
</evidence>
<accession>A0A2C5Y1D8</accession>
<feature type="transmembrane region" description="Helical" evidence="8">
    <location>
        <begin position="409"/>
        <end position="428"/>
    </location>
</feature>
<evidence type="ECO:0000313" key="10">
    <source>
        <dbReference type="EMBL" id="PHH60764.1"/>
    </source>
</evidence>
<dbReference type="GO" id="GO:0008374">
    <property type="term" value="F:O-acyltransferase activity"/>
    <property type="evidence" value="ECO:0007669"/>
    <property type="project" value="InterPro"/>
</dbReference>
<gene>
    <name evidence="10" type="ORF">CDD82_2237</name>
</gene>
<evidence type="ECO:0000256" key="6">
    <source>
        <dbReference type="ARBA" id="ARBA00023136"/>
    </source>
</evidence>
<dbReference type="GO" id="GO:0006629">
    <property type="term" value="P:lipid metabolic process"/>
    <property type="evidence" value="ECO:0007669"/>
    <property type="project" value="InterPro"/>
</dbReference>
<dbReference type="PANTHER" id="PTHR31595">
    <property type="entry name" value="LONG-CHAIN-ALCOHOL O-FATTY-ACYLTRANSFERASE 3-RELATED"/>
    <property type="match status" value="1"/>
</dbReference>
<evidence type="ECO:0000256" key="3">
    <source>
        <dbReference type="ARBA" id="ARBA00022679"/>
    </source>
</evidence>
<comment type="subcellular location">
    <subcellularLocation>
        <location evidence="1">Membrane</location>
        <topology evidence="1">Multi-pass membrane protein</topology>
    </subcellularLocation>
</comment>
<name>A0A2C5Y1D8_9HYPO</name>
<feature type="transmembrane region" description="Helical" evidence="8">
    <location>
        <begin position="378"/>
        <end position="397"/>
    </location>
</feature>
<keyword evidence="11" id="KW-1185">Reference proteome</keyword>
<feature type="region of interest" description="Disordered" evidence="7">
    <location>
        <begin position="117"/>
        <end position="152"/>
    </location>
</feature>
<dbReference type="Proteomes" id="UP000224854">
    <property type="component" value="Unassembled WGS sequence"/>
</dbReference>
<evidence type="ECO:0000256" key="4">
    <source>
        <dbReference type="ARBA" id="ARBA00022692"/>
    </source>
</evidence>
<evidence type="ECO:0000256" key="5">
    <source>
        <dbReference type="ARBA" id="ARBA00022989"/>
    </source>
</evidence>
<dbReference type="GO" id="GO:0016020">
    <property type="term" value="C:membrane"/>
    <property type="evidence" value="ECO:0007669"/>
    <property type="project" value="UniProtKB-SubCell"/>
</dbReference>
<keyword evidence="6 8" id="KW-0472">Membrane</keyword>
<feature type="transmembrane region" description="Helical" evidence="8">
    <location>
        <begin position="84"/>
        <end position="105"/>
    </location>
</feature>
<reference evidence="10 11" key="1">
    <citation type="submission" date="2017-06" db="EMBL/GenBank/DDBJ databases">
        <title>Ant-infecting Ophiocordyceps genomes reveal a high diversity of potential behavioral manipulation genes and a possible major role for enterotoxins.</title>
        <authorList>
            <person name="De Bekker C."/>
            <person name="Evans H.C."/>
            <person name="Brachmann A."/>
            <person name="Hughes D.P."/>
        </authorList>
    </citation>
    <scope>NUCLEOTIDE SEQUENCE [LARGE SCALE GENOMIC DNA]</scope>
    <source>
        <strain evidence="10 11">1348a</strain>
    </source>
</reference>
<evidence type="ECO:0000259" key="9">
    <source>
        <dbReference type="Pfam" id="PF13813"/>
    </source>
</evidence>
<dbReference type="OrthoDB" id="2796277at2759"/>
<dbReference type="PANTHER" id="PTHR31595:SF67">
    <property type="entry name" value="WAX SYNTHASE DOMAIN-CONTAINING PROTEIN"/>
    <property type="match status" value="1"/>
</dbReference>
<evidence type="ECO:0000256" key="7">
    <source>
        <dbReference type="SAM" id="MobiDB-lite"/>
    </source>
</evidence>
<feature type="transmembrane region" description="Helical" evidence="8">
    <location>
        <begin position="59"/>
        <end position="78"/>
    </location>
</feature>
<comment type="caution">
    <text evidence="10">The sequence shown here is derived from an EMBL/GenBank/DDBJ whole genome shotgun (WGS) entry which is preliminary data.</text>
</comment>
<dbReference type="AlphaFoldDB" id="A0A2C5Y1D8"/>
<dbReference type="Pfam" id="PF13813">
    <property type="entry name" value="MBOAT_2"/>
    <property type="match status" value="1"/>
</dbReference>
<protein>
    <recommendedName>
        <fullName evidence="9">Wax synthase domain-containing protein</fullName>
    </recommendedName>
</protein>
<keyword evidence="3" id="KW-0808">Transferase</keyword>
<feature type="transmembrane region" description="Helical" evidence="8">
    <location>
        <begin position="28"/>
        <end position="47"/>
    </location>
</feature>
<dbReference type="EMBL" id="NJEU01001780">
    <property type="protein sequence ID" value="PHH60764.1"/>
    <property type="molecule type" value="Genomic_DNA"/>
</dbReference>
<dbReference type="InterPro" id="IPR044851">
    <property type="entry name" value="Wax_synthase"/>
</dbReference>
<evidence type="ECO:0000256" key="8">
    <source>
        <dbReference type="SAM" id="Phobius"/>
    </source>
</evidence>
<feature type="domain" description="Wax synthase" evidence="9">
    <location>
        <begin position="329"/>
        <end position="414"/>
    </location>
</feature>